<dbReference type="EC" id="6.1.1.6" evidence="10"/>
<evidence type="ECO:0000313" key="11">
    <source>
        <dbReference type="EMBL" id="CEG20679.1"/>
    </source>
</evidence>
<dbReference type="NCBIfam" id="TIGR00467">
    <property type="entry name" value="lysS_arch"/>
    <property type="match status" value="1"/>
</dbReference>
<dbReference type="InterPro" id="IPR008925">
    <property type="entry name" value="aa_tRNA-synth_I_cd-bd_sf"/>
</dbReference>
<evidence type="ECO:0000313" key="12">
    <source>
        <dbReference type="Proteomes" id="UP000055047"/>
    </source>
</evidence>
<name>A0A098EEG9_ANAPH</name>
<evidence type="ECO:0000256" key="10">
    <source>
        <dbReference type="HAMAP-Rule" id="MF_00177"/>
    </source>
</evidence>
<keyword evidence="4 10" id="KW-0436">Ligase</keyword>
<evidence type="ECO:0000256" key="5">
    <source>
        <dbReference type="ARBA" id="ARBA00022741"/>
    </source>
</evidence>
<feature type="binding site" evidence="10">
    <location>
        <position position="293"/>
    </location>
    <ligand>
        <name>ATP</name>
        <dbReference type="ChEBI" id="CHEBI:30616"/>
    </ligand>
</feature>
<dbReference type="GO" id="GO:0006430">
    <property type="term" value="P:lysyl-tRNA aminoacylation"/>
    <property type="evidence" value="ECO:0007669"/>
    <property type="project" value="UniProtKB-UniRule"/>
</dbReference>
<evidence type="ECO:0000256" key="1">
    <source>
        <dbReference type="ARBA" id="ARBA00004496"/>
    </source>
</evidence>
<comment type="subcellular location">
    <subcellularLocation>
        <location evidence="1 10">Cytoplasm</location>
    </subcellularLocation>
</comment>
<dbReference type="PANTHER" id="PTHR37940:SF1">
    <property type="entry name" value="LYSINE--TRNA LIGASE"/>
    <property type="match status" value="1"/>
</dbReference>
<evidence type="ECO:0000256" key="9">
    <source>
        <dbReference type="ARBA" id="ARBA00048573"/>
    </source>
</evidence>
<keyword evidence="7 10" id="KW-0648">Protein biosynthesis</keyword>
<evidence type="ECO:0000256" key="3">
    <source>
        <dbReference type="ARBA" id="ARBA00022490"/>
    </source>
</evidence>
<dbReference type="Gene3D" id="1.10.10.350">
    <property type="match status" value="1"/>
</dbReference>
<evidence type="ECO:0000256" key="6">
    <source>
        <dbReference type="ARBA" id="ARBA00022840"/>
    </source>
</evidence>
<dbReference type="InterPro" id="IPR020751">
    <property type="entry name" value="aa-tRNA-synth_I_codon-bd_sub2"/>
</dbReference>
<dbReference type="AlphaFoldDB" id="A0A098EEG9"/>
<dbReference type="InterPro" id="IPR001412">
    <property type="entry name" value="aa-tRNA-synth_I_CS"/>
</dbReference>
<gene>
    <name evidence="10 11" type="primary">lysS</name>
    <name evidence="11" type="ORF">ANAPHAGO_00388</name>
</gene>
<dbReference type="GO" id="GO:0005524">
    <property type="term" value="F:ATP binding"/>
    <property type="evidence" value="ECO:0007669"/>
    <property type="project" value="UniProtKB-UniRule"/>
</dbReference>
<dbReference type="Gene3D" id="3.40.50.620">
    <property type="entry name" value="HUPs"/>
    <property type="match status" value="1"/>
</dbReference>
<keyword evidence="3 10" id="KW-0963">Cytoplasm</keyword>
<dbReference type="EMBL" id="CCXQ01000057">
    <property type="protein sequence ID" value="CEG20679.1"/>
    <property type="molecule type" value="Genomic_DNA"/>
</dbReference>
<dbReference type="PANTHER" id="PTHR37940">
    <property type="entry name" value="LYSINE--TRNA LIGASE"/>
    <property type="match status" value="1"/>
</dbReference>
<dbReference type="GO" id="GO:0004824">
    <property type="term" value="F:lysine-tRNA ligase activity"/>
    <property type="evidence" value="ECO:0007669"/>
    <property type="project" value="UniProtKB-UniRule"/>
</dbReference>
<dbReference type="GO" id="GO:0005737">
    <property type="term" value="C:cytoplasm"/>
    <property type="evidence" value="ECO:0007669"/>
    <property type="project" value="UniProtKB-SubCell"/>
</dbReference>
<dbReference type="HAMAP" id="MF_00177">
    <property type="entry name" value="Lys_tRNA_synth_class1"/>
    <property type="match status" value="1"/>
</dbReference>
<comment type="catalytic activity">
    <reaction evidence="9 10">
        <text>tRNA(Lys) + L-lysine + ATP = L-lysyl-tRNA(Lys) + AMP + diphosphate</text>
        <dbReference type="Rhea" id="RHEA:20792"/>
        <dbReference type="Rhea" id="RHEA-COMP:9696"/>
        <dbReference type="Rhea" id="RHEA-COMP:9697"/>
        <dbReference type="ChEBI" id="CHEBI:30616"/>
        <dbReference type="ChEBI" id="CHEBI:32551"/>
        <dbReference type="ChEBI" id="CHEBI:33019"/>
        <dbReference type="ChEBI" id="CHEBI:78442"/>
        <dbReference type="ChEBI" id="CHEBI:78529"/>
        <dbReference type="ChEBI" id="CHEBI:456215"/>
        <dbReference type="EC" id="6.1.1.6"/>
    </reaction>
</comment>
<reference evidence="11 12" key="1">
    <citation type="submission" date="2014-09" db="EMBL/GenBank/DDBJ databases">
        <authorList>
            <person name="Loux Valentin"/>
            <person name="Dugat Thibaut"/>
        </authorList>
    </citation>
    <scope>NUCLEOTIDE SEQUENCE [LARGE SCALE GENOMIC DNA]</scope>
    <source>
        <strain evidence="11 12">BOV-10_179</strain>
    </source>
</reference>
<keyword evidence="5 10" id="KW-0547">Nucleotide-binding</keyword>
<dbReference type="Pfam" id="PF01921">
    <property type="entry name" value="tRNA-synt_1f"/>
    <property type="match status" value="1"/>
</dbReference>
<organism evidence="11 12">
    <name type="scientific">Anaplasma phagocytophilum</name>
    <name type="common">Ehrlichia phagocytophila</name>
    <dbReference type="NCBI Taxonomy" id="948"/>
    <lineage>
        <taxon>Bacteria</taxon>
        <taxon>Pseudomonadati</taxon>
        <taxon>Pseudomonadota</taxon>
        <taxon>Alphaproteobacteria</taxon>
        <taxon>Rickettsiales</taxon>
        <taxon>Anaplasmataceae</taxon>
        <taxon>Anaplasma</taxon>
        <taxon>phagocytophilum group</taxon>
    </lineage>
</organism>
<feature type="short sequence motif" description="'KMSKS' region" evidence="10">
    <location>
        <begin position="290"/>
        <end position="294"/>
    </location>
</feature>
<dbReference type="InterPro" id="IPR014729">
    <property type="entry name" value="Rossmann-like_a/b/a_fold"/>
</dbReference>
<keyword evidence="6 10" id="KW-0067">ATP-binding</keyword>
<accession>A0A098EEG9</accession>
<dbReference type="NCBIfam" id="NF001968">
    <property type="entry name" value="PRK00750.1-2"/>
    <property type="match status" value="1"/>
</dbReference>
<dbReference type="Proteomes" id="UP000055047">
    <property type="component" value="Unassembled WGS sequence"/>
</dbReference>
<keyword evidence="8 10" id="KW-0030">Aminoacyl-tRNA synthetase</keyword>
<dbReference type="GO" id="GO:0000049">
    <property type="term" value="F:tRNA binding"/>
    <property type="evidence" value="ECO:0007669"/>
    <property type="project" value="InterPro"/>
</dbReference>
<evidence type="ECO:0000256" key="7">
    <source>
        <dbReference type="ARBA" id="ARBA00022917"/>
    </source>
</evidence>
<dbReference type="SUPFAM" id="SSF52374">
    <property type="entry name" value="Nucleotidylyl transferase"/>
    <property type="match status" value="1"/>
</dbReference>
<evidence type="ECO:0000256" key="2">
    <source>
        <dbReference type="ARBA" id="ARBA00005594"/>
    </source>
</evidence>
<feature type="short sequence motif" description="'HIGH' region" evidence="10">
    <location>
        <begin position="43"/>
        <end position="51"/>
    </location>
</feature>
<protein>
    <recommendedName>
        <fullName evidence="10">Lysine--tRNA ligase</fullName>
        <ecNumber evidence="10">6.1.1.6</ecNumber>
    </recommendedName>
    <alternativeName>
        <fullName evidence="10">Lysyl-tRNA synthetase</fullName>
        <shortName evidence="10">LysRS</shortName>
    </alternativeName>
</protein>
<dbReference type="SUPFAM" id="SSF48163">
    <property type="entry name" value="An anticodon-binding domain of class I aminoacyl-tRNA synthetases"/>
    <property type="match status" value="1"/>
</dbReference>
<comment type="similarity">
    <text evidence="2 10">Belongs to the class-I aminoacyl-tRNA synthetase family.</text>
</comment>
<evidence type="ECO:0000256" key="4">
    <source>
        <dbReference type="ARBA" id="ARBA00022598"/>
    </source>
</evidence>
<evidence type="ECO:0000256" key="8">
    <source>
        <dbReference type="ARBA" id="ARBA00023146"/>
    </source>
</evidence>
<dbReference type="InterPro" id="IPR002904">
    <property type="entry name" value="Lys-tRNA-ligase"/>
</dbReference>
<dbReference type="PROSITE" id="PS00178">
    <property type="entry name" value="AA_TRNA_LIGASE_I"/>
    <property type="match status" value="1"/>
</dbReference>
<sequence>MHAGGGAKHMKGEVVSWPFIEAEKILKAFGDSEEIILATGYGPSGLPHIGTFGEVQRTVYVANALREISPKTKTRILAFSDDMDGLRKVPDNVPNREMLEKHLGQLLTSIPDPFGTSSSYGHHMNGTFCAFLDRFGFEYEFMSATECYRSGRYDDVLLQLLRNYDKAVSILLPTLGEERQKTYSPFLPICERTSRVLQVPIVKTDVEKGTIFYENEDGDLVEVKVTGGHCKLQWKADWGMRWAAFGVHYESHGKDLTPSAKPSAEICKLLGRRPPVLFPYELFLDKEGKKISKSKGNGFSVEEWLACAPYESLALYMFQNPKRAKRLCSEVVPKFVDDYLSLLHKYNKAPSTHNPVWNIHNGNVPKVELYGLTFCLLINIASACNANDVAMLEQLIKIYRDGIDLENNTLLRRLLEFSVAYCRAFVMPSRSYKTPTAEESNMLLDLANTLSCMDDSKSPDEIQNEVFEVGKKYLQPSDLRMWFKMLYEVLLGQSDGPRFGSFVKLYGIENTVQLIKRSISTAK</sequence>
<proteinExistence type="inferred from homology"/>